<comment type="caution">
    <text evidence="1">The sequence shown here is derived from an EMBL/GenBank/DDBJ whole genome shotgun (WGS) entry which is preliminary data.</text>
</comment>
<dbReference type="RefSeq" id="XP_037213728.1">
    <property type="nucleotide sequence ID" value="XM_037369732.1"/>
</dbReference>
<accession>A0A8H6RYL7</accession>
<gene>
    <name evidence="1" type="ORF">MIND_01328200</name>
</gene>
<organism evidence="1 2">
    <name type="scientific">Mycena indigotica</name>
    <dbReference type="NCBI Taxonomy" id="2126181"/>
    <lineage>
        <taxon>Eukaryota</taxon>
        <taxon>Fungi</taxon>
        <taxon>Dikarya</taxon>
        <taxon>Basidiomycota</taxon>
        <taxon>Agaricomycotina</taxon>
        <taxon>Agaricomycetes</taxon>
        <taxon>Agaricomycetidae</taxon>
        <taxon>Agaricales</taxon>
        <taxon>Marasmiineae</taxon>
        <taxon>Mycenaceae</taxon>
        <taxon>Mycena</taxon>
    </lineage>
</organism>
<evidence type="ECO:0000313" key="2">
    <source>
        <dbReference type="Proteomes" id="UP000636479"/>
    </source>
</evidence>
<evidence type="ECO:0000313" key="1">
    <source>
        <dbReference type="EMBL" id="KAF7290150.1"/>
    </source>
</evidence>
<proteinExistence type="predicted"/>
<dbReference type="Proteomes" id="UP000636479">
    <property type="component" value="Unassembled WGS sequence"/>
</dbReference>
<dbReference type="GeneID" id="59352248"/>
<dbReference type="AlphaFoldDB" id="A0A8H6RYL7"/>
<dbReference type="EMBL" id="JACAZF010000015">
    <property type="protein sequence ID" value="KAF7290150.1"/>
    <property type="molecule type" value="Genomic_DNA"/>
</dbReference>
<sequence>MQSMSTLSLCGKGSSLILPHVFLPRLTMLSISTFEDIDAEVLVRPGILRSLSNLATLVVHLTYYNDLSFLALLRAPDINMLAVKHLIVTLANMSAQTRQEVVAAFSRHDFLPDLVSLTLFIPSAVPSSTIRPFVEGLGQRVADTVVPRSVPFRRLVVESQISPNAISIDDARELGALQQRLQEMT</sequence>
<keyword evidence="2" id="KW-1185">Reference proteome</keyword>
<protein>
    <submittedName>
        <fullName evidence="1">Uncharacterized protein</fullName>
    </submittedName>
</protein>
<reference evidence="1" key="1">
    <citation type="submission" date="2020-05" db="EMBL/GenBank/DDBJ databases">
        <title>Mycena genomes resolve the evolution of fungal bioluminescence.</title>
        <authorList>
            <person name="Tsai I.J."/>
        </authorList>
    </citation>
    <scope>NUCLEOTIDE SEQUENCE</scope>
    <source>
        <strain evidence="1">171206Taipei</strain>
    </source>
</reference>
<name>A0A8H6RYL7_9AGAR</name>